<accession>A0A915KZ95</accession>
<organism evidence="1 2">
    <name type="scientific">Romanomermis culicivorax</name>
    <name type="common">Nematode worm</name>
    <dbReference type="NCBI Taxonomy" id="13658"/>
    <lineage>
        <taxon>Eukaryota</taxon>
        <taxon>Metazoa</taxon>
        <taxon>Ecdysozoa</taxon>
        <taxon>Nematoda</taxon>
        <taxon>Enoplea</taxon>
        <taxon>Dorylaimia</taxon>
        <taxon>Mermithida</taxon>
        <taxon>Mermithoidea</taxon>
        <taxon>Mermithidae</taxon>
        <taxon>Romanomermis</taxon>
    </lineage>
</organism>
<dbReference type="Proteomes" id="UP000887565">
    <property type="component" value="Unplaced"/>
</dbReference>
<name>A0A915KZ95_ROMCU</name>
<dbReference type="AlphaFoldDB" id="A0A915KZ95"/>
<proteinExistence type="predicted"/>
<evidence type="ECO:0000313" key="2">
    <source>
        <dbReference type="WBParaSite" id="nRc.2.0.1.t43784-RA"/>
    </source>
</evidence>
<sequence>MVSTSGHNGSPSNRSLSTGVAWIVPLEMNLRAHQVTLGPNISNAMGAKSTMLAAVSDSTSNGSLSCTHLKCGYFLAKSIDQMTRITLVMDDESVNVKSLKLGTYKDFRFADLKCQKKMVVYTSDSSIPMTYSAESIRIPGDDSWAAKQAGGASTTATAAVTVTVSFGRYDVTRLTSPAIFSIVNGCKATGLAYLGGSGGR</sequence>
<protein>
    <submittedName>
        <fullName evidence="2">Uncharacterized protein</fullName>
    </submittedName>
</protein>
<keyword evidence="1" id="KW-1185">Reference proteome</keyword>
<evidence type="ECO:0000313" key="1">
    <source>
        <dbReference type="Proteomes" id="UP000887565"/>
    </source>
</evidence>
<reference evidence="2" key="1">
    <citation type="submission" date="2022-11" db="UniProtKB">
        <authorList>
            <consortium name="WormBaseParasite"/>
        </authorList>
    </citation>
    <scope>IDENTIFICATION</scope>
</reference>
<dbReference type="WBParaSite" id="nRc.2.0.1.t43784-RA">
    <property type="protein sequence ID" value="nRc.2.0.1.t43784-RA"/>
    <property type="gene ID" value="nRc.2.0.1.g43784"/>
</dbReference>